<dbReference type="PROSITE" id="PS50005">
    <property type="entry name" value="TPR"/>
    <property type="match status" value="1"/>
</dbReference>
<dbReference type="SMART" id="SM00028">
    <property type="entry name" value="TPR"/>
    <property type="match status" value="5"/>
</dbReference>
<evidence type="ECO:0000256" key="5">
    <source>
        <dbReference type="ARBA" id="ARBA00038253"/>
    </source>
</evidence>
<dbReference type="Proteomes" id="UP000184498">
    <property type="component" value="Unassembled WGS sequence"/>
</dbReference>
<dbReference type="InterPro" id="IPR019734">
    <property type="entry name" value="TPR_rpt"/>
</dbReference>
<organism evidence="9 10">
    <name type="scientific">Epilithonimonas mollis</name>
    <dbReference type="NCBI Taxonomy" id="216903"/>
    <lineage>
        <taxon>Bacteria</taxon>
        <taxon>Pseudomonadati</taxon>
        <taxon>Bacteroidota</taxon>
        <taxon>Flavobacteriia</taxon>
        <taxon>Flavobacteriales</taxon>
        <taxon>Weeksellaceae</taxon>
        <taxon>Chryseobacterium group</taxon>
        <taxon>Epilithonimonas</taxon>
    </lineage>
</organism>
<dbReference type="EMBL" id="FRAM01000001">
    <property type="protein sequence ID" value="SHK14670.1"/>
    <property type="molecule type" value="Genomic_DNA"/>
</dbReference>
<dbReference type="SUPFAM" id="SSF48452">
    <property type="entry name" value="TPR-like"/>
    <property type="match status" value="1"/>
</dbReference>
<dbReference type="Gene3D" id="1.25.40.10">
    <property type="entry name" value="Tetratricopeptide repeat domain"/>
    <property type="match status" value="2"/>
</dbReference>
<dbReference type="PANTHER" id="PTHR46630">
    <property type="entry name" value="TETRATRICOPEPTIDE REPEAT PROTEIN 29"/>
    <property type="match status" value="1"/>
</dbReference>
<dbReference type="RefSeq" id="WP_072997110.1">
    <property type="nucleotide sequence ID" value="NZ_FRAM01000001.1"/>
</dbReference>
<keyword evidence="8" id="KW-0472">Membrane</keyword>
<dbReference type="PANTHER" id="PTHR46630:SF1">
    <property type="entry name" value="TETRATRICOPEPTIDE REPEAT PROTEIN 29"/>
    <property type="match status" value="1"/>
</dbReference>
<name>A0A1M6Q3A8_9FLAO</name>
<gene>
    <name evidence="9" type="ORF">SAMN05444371_1486</name>
</gene>
<dbReference type="STRING" id="216903.SAMN05444371_1486"/>
<evidence type="ECO:0000256" key="7">
    <source>
        <dbReference type="SAM" id="Coils"/>
    </source>
</evidence>
<reference evidence="10" key="1">
    <citation type="submission" date="2016-11" db="EMBL/GenBank/DDBJ databases">
        <authorList>
            <person name="Varghese N."/>
            <person name="Submissions S."/>
        </authorList>
    </citation>
    <scope>NUCLEOTIDE SEQUENCE [LARGE SCALE GENOMIC DNA]</scope>
    <source>
        <strain evidence="10">DSM 18016</strain>
    </source>
</reference>
<dbReference type="OrthoDB" id="614964at2"/>
<dbReference type="InterPro" id="IPR011990">
    <property type="entry name" value="TPR-like_helical_dom_sf"/>
</dbReference>
<feature type="repeat" description="TPR" evidence="6">
    <location>
        <begin position="111"/>
        <end position="144"/>
    </location>
</feature>
<keyword evidence="8" id="KW-1133">Transmembrane helix</keyword>
<dbReference type="GO" id="GO:0006355">
    <property type="term" value="P:regulation of DNA-templated transcription"/>
    <property type="evidence" value="ECO:0007669"/>
    <property type="project" value="InterPro"/>
</dbReference>
<feature type="transmembrane region" description="Helical" evidence="8">
    <location>
        <begin position="336"/>
        <end position="355"/>
    </location>
</feature>
<dbReference type="InterPro" id="IPR016032">
    <property type="entry name" value="Sig_transdc_resp-reg_C-effctor"/>
</dbReference>
<keyword evidence="4 6" id="KW-0802">TPR repeat</keyword>
<dbReference type="InterPro" id="IPR051476">
    <property type="entry name" value="Bac_ResReg_Asp_Phosphatase"/>
</dbReference>
<accession>A0A1M6Q3A8</accession>
<protein>
    <submittedName>
        <fullName evidence="9">Tetratricopeptide repeat-containing protein</fullName>
    </submittedName>
</protein>
<sequence>MISIAFYRSLIYIFFLFFLPFQTFAMTPKDCEKMVIKAVEAMNKKEFAKSLQILSKTKKIAQDNRWYREEFLAVNNIGANYYMMLDYGEALNNYLDAYKIAVAHLDEKSEMTVLNNIAILYSRDNKIDKAKDYFSKAYELAGKVNNNTSKGLYAINLTIVYNEKGDYKTAKNYIDEALRLTANSPYYLLAKSTYMETLVNLKQYDAAEKMANELLPKLNGVEYAEYKTQIFYNLSVIAEHRNDLPKSFHYLELAEKNNLNFDFKENIFERFSTLYKKTNNIDRAVSYKDSIMTVKDSVNRIKNGQLFENSKIKFELQNSQKDLAESQGKLSSQRSFFIKGTLLAVFIVLIIFWALRNSIVKNKQQKIIEQSNAEIAKLELEKEKKNKEILENQLKEKEVLVLLEQEKFKNEIEAKNRKLTTKALQLSTKIELIDDLIKTLSRESDDLKKVDVSNIIQQFKILQKQTHEEEGFLVHFEEVNKGFLSKLKQLHPDLNSNDIRFLSYVYMNLSIKEISVIFNITPEACRKRKERIEKKMSLAENLDLYNYITSI</sequence>
<keyword evidence="3" id="KW-0677">Repeat</keyword>
<feature type="coiled-coil region" evidence="7">
    <location>
        <begin position="361"/>
        <end position="429"/>
    </location>
</feature>
<keyword evidence="8" id="KW-0812">Transmembrane</keyword>
<dbReference type="GO" id="GO:0005737">
    <property type="term" value="C:cytoplasm"/>
    <property type="evidence" value="ECO:0007669"/>
    <property type="project" value="UniProtKB-SubCell"/>
</dbReference>
<comment type="subcellular location">
    <subcellularLocation>
        <location evidence="1">Cytoplasm</location>
    </subcellularLocation>
</comment>
<evidence type="ECO:0000256" key="1">
    <source>
        <dbReference type="ARBA" id="ARBA00004496"/>
    </source>
</evidence>
<keyword evidence="10" id="KW-1185">Reference proteome</keyword>
<evidence type="ECO:0000256" key="8">
    <source>
        <dbReference type="SAM" id="Phobius"/>
    </source>
</evidence>
<dbReference type="Pfam" id="PF13424">
    <property type="entry name" value="TPR_12"/>
    <property type="match status" value="1"/>
</dbReference>
<proteinExistence type="inferred from homology"/>
<evidence type="ECO:0000313" key="9">
    <source>
        <dbReference type="EMBL" id="SHK14670.1"/>
    </source>
</evidence>
<comment type="similarity">
    <text evidence="5">Belongs to the Rap family.</text>
</comment>
<dbReference type="AlphaFoldDB" id="A0A1M6Q3A8"/>
<evidence type="ECO:0000256" key="4">
    <source>
        <dbReference type="ARBA" id="ARBA00022803"/>
    </source>
</evidence>
<keyword evidence="2" id="KW-0963">Cytoplasm</keyword>
<dbReference type="SUPFAM" id="SSF46894">
    <property type="entry name" value="C-terminal effector domain of the bipartite response regulators"/>
    <property type="match status" value="1"/>
</dbReference>
<evidence type="ECO:0000256" key="6">
    <source>
        <dbReference type="PROSITE-ProRule" id="PRU00339"/>
    </source>
</evidence>
<keyword evidence="7" id="KW-0175">Coiled coil</keyword>
<evidence type="ECO:0000256" key="2">
    <source>
        <dbReference type="ARBA" id="ARBA00022490"/>
    </source>
</evidence>
<dbReference type="GO" id="GO:0003677">
    <property type="term" value="F:DNA binding"/>
    <property type="evidence" value="ECO:0007669"/>
    <property type="project" value="InterPro"/>
</dbReference>
<evidence type="ECO:0000313" key="10">
    <source>
        <dbReference type="Proteomes" id="UP000184498"/>
    </source>
</evidence>
<evidence type="ECO:0000256" key="3">
    <source>
        <dbReference type="ARBA" id="ARBA00022737"/>
    </source>
</evidence>